<dbReference type="PRINTS" id="PR00463">
    <property type="entry name" value="EP450I"/>
</dbReference>
<dbReference type="Gene3D" id="1.10.630.10">
    <property type="entry name" value="Cytochrome P450"/>
    <property type="match status" value="1"/>
</dbReference>
<dbReference type="PROSITE" id="PS00086">
    <property type="entry name" value="CYTOCHROME_P450"/>
    <property type="match status" value="1"/>
</dbReference>
<dbReference type="InterPro" id="IPR036396">
    <property type="entry name" value="Cyt_P450_sf"/>
</dbReference>
<dbReference type="InterPro" id="IPR050364">
    <property type="entry name" value="Cytochrome_P450_fung"/>
</dbReference>
<keyword evidence="2 5" id="KW-0479">Metal-binding</keyword>
<keyword evidence="7" id="KW-1133">Transmembrane helix</keyword>
<dbReference type="Proteomes" id="UP001174694">
    <property type="component" value="Unassembled WGS sequence"/>
</dbReference>
<evidence type="ECO:0000256" key="3">
    <source>
        <dbReference type="ARBA" id="ARBA00023002"/>
    </source>
</evidence>
<dbReference type="GO" id="GO:0004497">
    <property type="term" value="F:monooxygenase activity"/>
    <property type="evidence" value="ECO:0007669"/>
    <property type="project" value="UniProtKB-KW"/>
</dbReference>
<evidence type="ECO:0000256" key="1">
    <source>
        <dbReference type="ARBA" id="ARBA00010617"/>
    </source>
</evidence>
<keyword evidence="4 5" id="KW-0408">Iron</keyword>
<reference evidence="8" key="1">
    <citation type="submission" date="2022-07" db="EMBL/GenBank/DDBJ databases">
        <title>Fungi with potential for degradation of polypropylene.</title>
        <authorList>
            <person name="Gostincar C."/>
        </authorList>
    </citation>
    <scope>NUCLEOTIDE SEQUENCE</scope>
    <source>
        <strain evidence="8">EXF-13308</strain>
    </source>
</reference>
<dbReference type="SUPFAM" id="SSF48264">
    <property type="entry name" value="Cytochrome P450"/>
    <property type="match status" value="1"/>
</dbReference>
<evidence type="ECO:0000313" key="8">
    <source>
        <dbReference type="EMBL" id="KAJ9131779.1"/>
    </source>
</evidence>
<dbReference type="PANTHER" id="PTHR46300:SF12">
    <property type="entry name" value="P450, PUTATIVE (EUROFUNG)-RELATED"/>
    <property type="match status" value="1"/>
</dbReference>
<organism evidence="8 9">
    <name type="scientific">Pleurostoma richardsiae</name>
    <dbReference type="NCBI Taxonomy" id="41990"/>
    <lineage>
        <taxon>Eukaryota</taxon>
        <taxon>Fungi</taxon>
        <taxon>Dikarya</taxon>
        <taxon>Ascomycota</taxon>
        <taxon>Pezizomycotina</taxon>
        <taxon>Sordariomycetes</taxon>
        <taxon>Sordariomycetidae</taxon>
        <taxon>Calosphaeriales</taxon>
        <taxon>Pleurostomataceae</taxon>
        <taxon>Pleurostoma</taxon>
    </lineage>
</organism>
<name>A0AA38R9Z5_9PEZI</name>
<comment type="similarity">
    <text evidence="1 6">Belongs to the cytochrome P450 family.</text>
</comment>
<dbReference type="InterPro" id="IPR001128">
    <property type="entry name" value="Cyt_P450"/>
</dbReference>
<dbReference type="EMBL" id="JANBVO010000063">
    <property type="protein sequence ID" value="KAJ9131779.1"/>
    <property type="molecule type" value="Genomic_DNA"/>
</dbReference>
<gene>
    <name evidence="8" type="ORF">NKR23_g11530</name>
</gene>
<evidence type="ECO:0000256" key="4">
    <source>
        <dbReference type="ARBA" id="ARBA00023004"/>
    </source>
</evidence>
<dbReference type="PRINTS" id="PR00385">
    <property type="entry name" value="P450"/>
</dbReference>
<dbReference type="CDD" id="cd11065">
    <property type="entry name" value="CYP64-like"/>
    <property type="match status" value="1"/>
</dbReference>
<dbReference type="GO" id="GO:0016705">
    <property type="term" value="F:oxidoreductase activity, acting on paired donors, with incorporation or reduction of molecular oxygen"/>
    <property type="evidence" value="ECO:0007669"/>
    <property type="project" value="InterPro"/>
</dbReference>
<dbReference type="AlphaFoldDB" id="A0AA38R9Z5"/>
<dbReference type="Pfam" id="PF00067">
    <property type="entry name" value="p450"/>
    <property type="match status" value="1"/>
</dbReference>
<keyword evidence="5 6" id="KW-0349">Heme</keyword>
<evidence type="ECO:0000256" key="7">
    <source>
        <dbReference type="SAM" id="Phobius"/>
    </source>
</evidence>
<comment type="cofactor">
    <cofactor evidence="5">
        <name>heme</name>
        <dbReference type="ChEBI" id="CHEBI:30413"/>
    </cofactor>
</comment>
<keyword evidence="9" id="KW-1185">Reference proteome</keyword>
<accession>A0AA38R9Z5</accession>
<evidence type="ECO:0000256" key="2">
    <source>
        <dbReference type="ARBA" id="ARBA00022723"/>
    </source>
</evidence>
<dbReference type="InterPro" id="IPR002401">
    <property type="entry name" value="Cyt_P450_E_grp-I"/>
</dbReference>
<keyword evidence="7" id="KW-0472">Membrane</keyword>
<evidence type="ECO:0000256" key="6">
    <source>
        <dbReference type="RuleBase" id="RU000461"/>
    </source>
</evidence>
<protein>
    <submittedName>
        <fullName evidence="8">Cytochrome p450</fullName>
    </submittedName>
</protein>
<keyword evidence="7" id="KW-0812">Transmembrane</keyword>
<sequence length="502" mass="57650">MNDNVLSFTISMIRRICAPLVLILVAWAAWLLFEDVRMPRIDQGPYLKRLGEKYGEMFTLKFGRTYWVILNSRRVATELLDKRAAIYSSRQSLPMAHDIISGGKRMLLMPYGDDWRRQRKMMHRVLSVSQKAIFKPFQDLESRALMFQLMDQPSNWYLALGRFSNSVIMSVVFGIRTDPGDATLSAVYKVQEEFVPYMMPGASIIDTFPVLARIPFLKALQPWRRRGDDLYRRTLCVFNKLIEELELRVRRGIQRPCFMTELIDSNNKEKLTREEIAFTAGTLIEAGTDTTRTSMLSLIAGTAMYPDWIKRAREELDSVCGANAERLPSFDDYDKLPMIKAAIKEAVRWRPTNAQTGIPHALTVDDEFEGYQLPAGTVVTWNNWGIAWSEHEYSEPERFKPERFLDEDVDKITKGHLGFGAGRRLCVGYNVAASNLFIAVSRLVYCFEIEQDPSRPVSVDKPLPFDAEVEPYRVVIRPRSDAHRKLVERECAEAAVIHANEI</sequence>
<evidence type="ECO:0000256" key="5">
    <source>
        <dbReference type="PIRSR" id="PIRSR602401-1"/>
    </source>
</evidence>
<comment type="caution">
    <text evidence="8">The sequence shown here is derived from an EMBL/GenBank/DDBJ whole genome shotgun (WGS) entry which is preliminary data.</text>
</comment>
<feature type="transmembrane region" description="Helical" evidence="7">
    <location>
        <begin position="12"/>
        <end position="33"/>
    </location>
</feature>
<evidence type="ECO:0000313" key="9">
    <source>
        <dbReference type="Proteomes" id="UP001174694"/>
    </source>
</evidence>
<dbReference type="GO" id="GO:0005506">
    <property type="term" value="F:iron ion binding"/>
    <property type="evidence" value="ECO:0007669"/>
    <property type="project" value="InterPro"/>
</dbReference>
<dbReference type="PANTHER" id="PTHR46300">
    <property type="entry name" value="P450, PUTATIVE (EUROFUNG)-RELATED-RELATED"/>
    <property type="match status" value="1"/>
</dbReference>
<dbReference type="GO" id="GO:0020037">
    <property type="term" value="F:heme binding"/>
    <property type="evidence" value="ECO:0007669"/>
    <property type="project" value="InterPro"/>
</dbReference>
<keyword evidence="6" id="KW-0503">Monooxygenase</keyword>
<proteinExistence type="inferred from homology"/>
<dbReference type="InterPro" id="IPR017972">
    <property type="entry name" value="Cyt_P450_CS"/>
</dbReference>
<feature type="binding site" description="axial binding residue" evidence="5">
    <location>
        <position position="426"/>
    </location>
    <ligand>
        <name>heme</name>
        <dbReference type="ChEBI" id="CHEBI:30413"/>
    </ligand>
    <ligandPart>
        <name>Fe</name>
        <dbReference type="ChEBI" id="CHEBI:18248"/>
    </ligandPart>
</feature>
<keyword evidence="3 6" id="KW-0560">Oxidoreductase</keyword>